<protein>
    <recommendedName>
        <fullName evidence="4">Transcription factor CBF/NF-Y/archaeal histone domain-containing protein</fullName>
    </recommendedName>
</protein>
<evidence type="ECO:0000313" key="5">
    <source>
        <dbReference type="EMBL" id="KAG7664006.1"/>
    </source>
</evidence>
<dbReference type="GO" id="GO:0008623">
    <property type="term" value="C:CHRAC"/>
    <property type="evidence" value="ECO:0007669"/>
    <property type="project" value="TreeGrafter"/>
</dbReference>
<evidence type="ECO:0000256" key="2">
    <source>
        <dbReference type="ARBA" id="ARBA00023242"/>
    </source>
</evidence>
<accession>A0A8J5UP33</accession>
<feature type="domain" description="Transcription factor CBF/NF-Y/archaeal histone" evidence="4">
    <location>
        <begin position="66"/>
        <end position="129"/>
    </location>
</feature>
<evidence type="ECO:0000259" key="4">
    <source>
        <dbReference type="Pfam" id="PF00808"/>
    </source>
</evidence>
<dbReference type="RefSeq" id="XP_049264238.1">
    <property type="nucleotide sequence ID" value="XM_049406195.1"/>
</dbReference>
<dbReference type="AlphaFoldDB" id="A0A8J5UP33"/>
<dbReference type="PANTHER" id="PTHR10252">
    <property type="entry name" value="HISTONE-LIKE TRANSCRIPTION FACTOR CCAAT-RELATED"/>
    <property type="match status" value="1"/>
</dbReference>
<dbReference type="Pfam" id="PF00808">
    <property type="entry name" value="CBFD_NFYB_HMF"/>
    <property type="match status" value="1"/>
</dbReference>
<organism evidence="5 6">
    <name type="scientific">[Candida] subhashii</name>
    <dbReference type="NCBI Taxonomy" id="561895"/>
    <lineage>
        <taxon>Eukaryota</taxon>
        <taxon>Fungi</taxon>
        <taxon>Dikarya</taxon>
        <taxon>Ascomycota</taxon>
        <taxon>Saccharomycotina</taxon>
        <taxon>Pichiomycetes</taxon>
        <taxon>Debaryomycetaceae</taxon>
        <taxon>Spathaspora</taxon>
    </lineage>
</organism>
<dbReference type="EMBL" id="JAGSYN010000110">
    <property type="protein sequence ID" value="KAG7664006.1"/>
    <property type="molecule type" value="Genomic_DNA"/>
</dbReference>
<dbReference type="PANTHER" id="PTHR10252:SF151">
    <property type="entry name" value="DNA POLYMERASE EPSILON NONCATALYTIC SUBUNIT"/>
    <property type="match status" value="1"/>
</dbReference>
<proteinExistence type="predicted"/>
<sequence>MSNIGEVIDNRADTVSPVLTAGTTPIEVDVEMEDADTTQNNANDQDEMQGIQKHSEDEEQPDQSLSLPLSKIKRIFKMDPDYLAASQSAVYTAGLATELFVQYFVEQASLLAKMEKRKKIQYKDFANAVSTHDSLNFLSDTVPKTQSIGELINNKKVNLKGPETNNPQTVIAPVEKSAEPIIVKKDILAKGQQTLNFQSASAPREERPIKKAVIHDLVTIDDEED</sequence>
<dbReference type="GO" id="GO:0006261">
    <property type="term" value="P:DNA-templated DNA replication"/>
    <property type="evidence" value="ECO:0007669"/>
    <property type="project" value="TreeGrafter"/>
</dbReference>
<dbReference type="OrthoDB" id="636685at2759"/>
<comment type="subcellular location">
    <subcellularLocation>
        <location evidence="1">Nucleus</location>
    </subcellularLocation>
</comment>
<keyword evidence="6" id="KW-1185">Reference proteome</keyword>
<name>A0A8J5UP33_9ASCO</name>
<evidence type="ECO:0000256" key="1">
    <source>
        <dbReference type="ARBA" id="ARBA00004123"/>
    </source>
</evidence>
<keyword evidence="2" id="KW-0539">Nucleus</keyword>
<dbReference type="GeneID" id="73469245"/>
<evidence type="ECO:0000256" key="3">
    <source>
        <dbReference type="SAM" id="MobiDB-lite"/>
    </source>
</evidence>
<evidence type="ECO:0000313" key="6">
    <source>
        <dbReference type="Proteomes" id="UP000694255"/>
    </source>
</evidence>
<dbReference type="InterPro" id="IPR003958">
    <property type="entry name" value="CBFA_NFYB_domain"/>
</dbReference>
<feature type="region of interest" description="Disordered" evidence="3">
    <location>
        <begin position="38"/>
        <end position="65"/>
    </location>
</feature>
<reference evidence="5 6" key="1">
    <citation type="journal article" date="2021" name="DNA Res.">
        <title>Genome analysis of Candida subhashii reveals its hybrid nature and dual mitochondrial genome conformations.</title>
        <authorList>
            <person name="Mixao V."/>
            <person name="Hegedusova E."/>
            <person name="Saus E."/>
            <person name="Pryszcz L.P."/>
            <person name="Cillingova A."/>
            <person name="Nosek J."/>
            <person name="Gabaldon T."/>
        </authorList>
    </citation>
    <scope>NUCLEOTIDE SEQUENCE [LARGE SCALE GENOMIC DNA]</scope>
    <source>
        <strain evidence="5 6">CBS 10753</strain>
    </source>
</reference>
<dbReference type="CDD" id="cd23645">
    <property type="entry name" value="HFD_Dpb3-like"/>
    <property type="match status" value="1"/>
</dbReference>
<dbReference type="InterPro" id="IPR050568">
    <property type="entry name" value="Transcr_DNA_Rep_Reg"/>
</dbReference>
<comment type="caution">
    <text evidence="5">The sequence shown here is derived from an EMBL/GenBank/DDBJ whole genome shotgun (WGS) entry which is preliminary data.</text>
</comment>
<dbReference type="Proteomes" id="UP000694255">
    <property type="component" value="Unassembled WGS sequence"/>
</dbReference>
<gene>
    <name evidence="5" type="ORF">J8A68_002444</name>
</gene>